<dbReference type="AlphaFoldDB" id="A0A4R5ME29"/>
<dbReference type="Proteomes" id="UP000295722">
    <property type="component" value="Unassembled WGS sequence"/>
</dbReference>
<sequence>MKKTLAAAFIFAVGLAACGGGGGGNDGGGTTPTAKALTISMYGKPIVSSSSTAVAHAQFSLISAAVAADAPSVASDAQATAKSLTDALAARGVTAEITTQVMDGAALHQIVTTEYNGKPPTVDQFKTDPGEWIIVNFQLDDMVTPADDPAQQVAMKQFASDLLVFSQWAAVAGKAVFVVTPIQTCDTQNSASMGLLSAMQSAFVDGAPIRFIGGTPVSFGFLSGKAVPSTTSPGIEHFGADCRSPDAFVQNLQVDSIADSIASAYKDTGAAAPASGASATQ</sequence>
<accession>A0A4R5ME29</accession>
<name>A0A4R5ME29_9BURK</name>
<proteinExistence type="predicted"/>
<keyword evidence="1" id="KW-0732">Signal</keyword>
<keyword evidence="3" id="KW-1185">Reference proteome</keyword>
<comment type="caution">
    <text evidence="2">The sequence shown here is derived from an EMBL/GenBank/DDBJ whole genome shotgun (WGS) entry which is preliminary data.</text>
</comment>
<feature type="chain" id="PRO_5020593778" evidence="1">
    <location>
        <begin position="20"/>
        <end position="281"/>
    </location>
</feature>
<evidence type="ECO:0000313" key="2">
    <source>
        <dbReference type="EMBL" id="TDG25378.1"/>
    </source>
</evidence>
<evidence type="ECO:0000313" key="3">
    <source>
        <dbReference type="Proteomes" id="UP000295722"/>
    </source>
</evidence>
<evidence type="ECO:0000256" key="1">
    <source>
        <dbReference type="SAM" id="SignalP"/>
    </source>
</evidence>
<dbReference type="PROSITE" id="PS51257">
    <property type="entry name" value="PROKAR_LIPOPROTEIN"/>
    <property type="match status" value="1"/>
</dbReference>
<dbReference type="EMBL" id="SMRP01000002">
    <property type="protein sequence ID" value="TDG25378.1"/>
    <property type="molecule type" value="Genomic_DNA"/>
</dbReference>
<organism evidence="2 3">
    <name type="scientific">Paraburkholderia silviterrae</name>
    <dbReference type="NCBI Taxonomy" id="2528715"/>
    <lineage>
        <taxon>Bacteria</taxon>
        <taxon>Pseudomonadati</taxon>
        <taxon>Pseudomonadota</taxon>
        <taxon>Betaproteobacteria</taxon>
        <taxon>Burkholderiales</taxon>
        <taxon>Burkholderiaceae</taxon>
        <taxon>Paraburkholderia</taxon>
    </lineage>
</organism>
<gene>
    <name evidence="2" type="ORF">EYW47_05970</name>
</gene>
<dbReference type="OrthoDB" id="9024690at2"/>
<protein>
    <submittedName>
        <fullName evidence="2">Uncharacterized protein</fullName>
    </submittedName>
</protein>
<dbReference type="RefSeq" id="WP_133193941.1">
    <property type="nucleotide sequence ID" value="NZ_JBHUCW010000006.1"/>
</dbReference>
<feature type="signal peptide" evidence="1">
    <location>
        <begin position="1"/>
        <end position="19"/>
    </location>
</feature>
<reference evidence="2 3" key="1">
    <citation type="submission" date="2019-03" db="EMBL/GenBank/DDBJ databases">
        <title>Paraburkholderia sp. 4M-K11, isolated from subtropical forest soil.</title>
        <authorList>
            <person name="Gao Z.-H."/>
            <person name="Qiu L.-H."/>
        </authorList>
    </citation>
    <scope>NUCLEOTIDE SEQUENCE [LARGE SCALE GENOMIC DNA]</scope>
    <source>
        <strain evidence="2 3">4M-K11</strain>
    </source>
</reference>